<protein>
    <submittedName>
        <fullName evidence="3">Uncharacterized protein</fullName>
    </submittedName>
</protein>
<keyword evidence="2" id="KW-0472">Membrane</keyword>
<accession>A0A0W8E4A1</accession>
<evidence type="ECO:0000256" key="2">
    <source>
        <dbReference type="SAM" id="Phobius"/>
    </source>
</evidence>
<comment type="caution">
    <text evidence="3">The sequence shown here is derived from an EMBL/GenBank/DDBJ whole genome shotgun (WGS) entry which is preliminary data.</text>
</comment>
<evidence type="ECO:0000313" key="3">
    <source>
        <dbReference type="EMBL" id="KUG03486.1"/>
    </source>
</evidence>
<name>A0A0W8E4A1_9ZZZZ</name>
<sequence>MEENREWNLIMQLQEKVDNANKKIDEVSIKIEIMQTLIRDYNGIKDRIDICESRLDKNDANREGERNLHRSGWEKVGYITGLIGAASALLAVFLVK</sequence>
<dbReference type="EMBL" id="LNQE01001879">
    <property type="protein sequence ID" value="KUG03486.1"/>
    <property type="molecule type" value="Genomic_DNA"/>
</dbReference>
<keyword evidence="2" id="KW-0812">Transmembrane</keyword>
<feature type="coiled-coil region" evidence="1">
    <location>
        <begin position="10"/>
        <end position="37"/>
    </location>
</feature>
<keyword evidence="1" id="KW-0175">Coiled coil</keyword>
<feature type="transmembrane region" description="Helical" evidence="2">
    <location>
        <begin position="76"/>
        <end position="95"/>
    </location>
</feature>
<gene>
    <name evidence="3" type="ORF">ASZ90_019122</name>
</gene>
<dbReference type="AlphaFoldDB" id="A0A0W8E4A1"/>
<evidence type="ECO:0000256" key="1">
    <source>
        <dbReference type="SAM" id="Coils"/>
    </source>
</evidence>
<proteinExistence type="predicted"/>
<reference evidence="3" key="1">
    <citation type="journal article" date="2015" name="Proc. Natl. Acad. Sci. U.S.A.">
        <title>Networks of energetic and metabolic interactions define dynamics in microbial communities.</title>
        <authorList>
            <person name="Embree M."/>
            <person name="Liu J.K."/>
            <person name="Al-Bassam M.M."/>
            <person name="Zengler K."/>
        </authorList>
    </citation>
    <scope>NUCLEOTIDE SEQUENCE</scope>
</reference>
<organism evidence="3">
    <name type="scientific">hydrocarbon metagenome</name>
    <dbReference type="NCBI Taxonomy" id="938273"/>
    <lineage>
        <taxon>unclassified sequences</taxon>
        <taxon>metagenomes</taxon>
        <taxon>ecological metagenomes</taxon>
    </lineage>
</organism>
<keyword evidence="2" id="KW-1133">Transmembrane helix</keyword>